<dbReference type="RefSeq" id="WP_188930913.1">
    <property type="nucleotide sequence ID" value="NZ_BMJC01000002.1"/>
</dbReference>
<keyword evidence="3" id="KW-0479">Metal-binding</keyword>
<accession>A0A8J2UBU9</accession>
<reference evidence="5" key="1">
    <citation type="journal article" date="2014" name="Int. J. Syst. Evol. Microbiol.">
        <title>Complete genome sequence of Corynebacterium casei LMG S-19264T (=DSM 44701T), isolated from a smear-ripened cheese.</title>
        <authorList>
            <consortium name="US DOE Joint Genome Institute (JGI-PGF)"/>
            <person name="Walter F."/>
            <person name="Albersmeier A."/>
            <person name="Kalinowski J."/>
            <person name="Ruckert C."/>
        </authorList>
    </citation>
    <scope>NUCLEOTIDE SEQUENCE</scope>
    <source>
        <strain evidence="5">CGMCC 1.15448</strain>
    </source>
</reference>
<dbReference type="GO" id="GO:0019825">
    <property type="term" value="F:oxygen binding"/>
    <property type="evidence" value="ECO:0007669"/>
    <property type="project" value="InterPro"/>
</dbReference>
<dbReference type="AlphaFoldDB" id="A0A8J2UBU9"/>
<name>A0A8J2UBU9_9BACT</name>
<keyword evidence="2" id="KW-0349">Heme</keyword>
<dbReference type="GO" id="GO:0020037">
    <property type="term" value="F:heme binding"/>
    <property type="evidence" value="ECO:0007669"/>
    <property type="project" value="InterPro"/>
</dbReference>
<gene>
    <name evidence="5" type="ORF">GCM10011511_18870</name>
</gene>
<proteinExistence type="predicted"/>
<comment type="caution">
    <text evidence="5">The sequence shown here is derived from an EMBL/GenBank/DDBJ whole genome shotgun (WGS) entry which is preliminary data.</text>
</comment>
<keyword evidence="1" id="KW-0813">Transport</keyword>
<evidence type="ECO:0000313" key="5">
    <source>
        <dbReference type="EMBL" id="GGA95786.1"/>
    </source>
</evidence>
<evidence type="ECO:0000256" key="2">
    <source>
        <dbReference type="ARBA" id="ARBA00022617"/>
    </source>
</evidence>
<evidence type="ECO:0000313" key="6">
    <source>
        <dbReference type="Proteomes" id="UP000607559"/>
    </source>
</evidence>
<evidence type="ECO:0000256" key="4">
    <source>
        <dbReference type="ARBA" id="ARBA00023004"/>
    </source>
</evidence>
<dbReference type="InterPro" id="IPR012292">
    <property type="entry name" value="Globin/Proto"/>
</dbReference>
<dbReference type="InterPro" id="IPR009050">
    <property type="entry name" value="Globin-like_sf"/>
</dbReference>
<evidence type="ECO:0000256" key="1">
    <source>
        <dbReference type="ARBA" id="ARBA00022448"/>
    </source>
</evidence>
<dbReference type="SUPFAM" id="SSF46458">
    <property type="entry name" value="Globin-like"/>
    <property type="match status" value="1"/>
</dbReference>
<reference evidence="5" key="2">
    <citation type="submission" date="2020-09" db="EMBL/GenBank/DDBJ databases">
        <authorList>
            <person name="Sun Q."/>
            <person name="Zhou Y."/>
        </authorList>
    </citation>
    <scope>NUCLEOTIDE SEQUENCE</scope>
    <source>
        <strain evidence="5">CGMCC 1.15448</strain>
    </source>
</reference>
<keyword evidence="4" id="KW-0408">Iron</keyword>
<dbReference type="EMBL" id="BMJC01000002">
    <property type="protein sequence ID" value="GGA95786.1"/>
    <property type="molecule type" value="Genomic_DNA"/>
</dbReference>
<dbReference type="CDD" id="cd08916">
    <property type="entry name" value="TrHb3_P"/>
    <property type="match status" value="1"/>
</dbReference>
<dbReference type="GO" id="GO:0046872">
    <property type="term" value="F:metal ion binding"/>
    <property type="evidence" value="ECO:0007669"/>
    <property type="project" value="UniProtKB-KW"/>
</dbReference>
<protein>
    <recommendedName>
        <fullName evidence="7">Group III truncated hemoglobin</fullName>
    </recommendedName>
</protein>
<evidence type="ECO:0000256" key="3">
    <source>
        <dbReference type="ARBA" id="ARBA00022723"/>
    </source>
</evidence>
<organism evidence="5 6">
    <name type="scientific">Puia dinghuensis</name>
    <dbReference type="NCBI Taxonomy" id="1792502"/>
    <lineage>
        <taxon>Bacteria</taxon>
        <taxon>Pseudomonadati</taxon>
        <taxon>Bacteroidota</taxon>
        <taxon>Chitinophagia</taxon>
        <taxon>Chitinophagales</taxon>
        <taxon>Chitinophagaceae</taxon>
        <taxon>Puia</taxon>
    </lineage>
</organism>
<evidence type="ECO:0008006" key="7">
    <source>
        <dbReference type="Google" id="ProtNLM"/>
    </source>
</evidence>
<dbReference type="Pfam" id="PF01152">
    <property type="entry name" value="Bac_globin"/>
    <property type="match status" value="1"/>
</dbReference>
<dbReference type="InterPro" id="IPR001486">
    <property type="entry name" value="Hemoglobin_trunc"/>
</dbReference>
<sequence>MTPQKDINTEADIKLLVNTFYAKVKADDLLGPIFLSRLGENWDRHLETMYKFWGMALFGNDGYSGHPLSKHLTLPVDGTHFNRWLHLFFETLEQNFNGPVAGEAMKKAGTIARTFLSRITAYNSGQPPIYPTALN</sequence>
<dbReference type="Gene3D" id="1.10.490.10">
    <property type="entry name" value="Globins"/>
    <property type="match status" value="1"/>
</dbReference>
<dbReference type="Proteomes" id="UP000607559">
    <property type="component" value="Unassembled WGS sequence"/>
</dbReference>
<keyword evidence="6" id="KW-1185">Reference proteome</keyword>